<feature type="domain" description="Pyruvate kinase C-terminal" evidence="17">
    <location>
        <begin position="1644"/>
        <end position="1747"/>
    </location>
</feature>
<feature type="domain" description="Pyruvate kinase barrel" evidence="16">
    <location>
        <begin position="1807"/>
        <end position="2145"/>
    </location>
</feature>
<evidence type="ECO:0000256" key="9">
    <source>
        <dbReference type="ARBA" id="ARBA00022840"/>
    </source>
</evidence>
<feature type="compositionally biased region" description="Low complexity" evidence="15">
    <location>
        <begin position="23"/>
        <end position="38"/>
    </location>
</feature>
<evidence type="ECO:0000259" key="16">
    <source>
        <dbReference type="Pfam" id="PF00224"/>
    </source>
</evidence>
<proteinExistence type="inferred from homology"/>
<dbReference type="Pfam" id="PF02887">
    <property type="entry name" value="PK_C"/>
    <property type="match status" value="4"/>
</dbReference>
<evidence type="ECO:0000313" key="18">
    <source>
        <dbReference type="EMBL" id="KAK3237337.1"/>
    </source>
</evidence>
<comment type="similarity">
    <text evidence="3 14">Belongs to the pyruvate kinase family.</text>
</comment>
<accession>A0AAE0ERH5</accession>
<dbReference type="SUPFAM" id="SSF52935">
    <property type="entry name" value="PK C-terminal domain-like"/>
    <property type="match status" value="4"/>
</dbReference>
<dbReference type="InterPro" id="IPR015795">
    <property type="entry name" value="Pyrv_Knase_C"/>
</dbReference>
<dbReference type="PANTHER" id="PTHR11817">
    <property type="entry name" value="PYRUVATE KINASE"/>
    <property type="match status" value="1"/>
</dbReference>
<dbReference type="Proteomes" id="UP001190700">
    <property type="component" value="Unassembled WGS sequence"/>
</dbReference>
<keyword evidence="6" id="KW-0479">Metal-binding</keyword>
<dbReference type="InterPro" id="IPR015793">
    <property type="entry name" value="Pyrv_Knase_brl"/>
</dbReference>
<evidence type="ECO:0000256" key="15">
    <source>
        <dbReference type="SAM" id="MobiDB-lite"/>
    </source>
</evidence>
<feature type="domain" description="Pyruvate kinase C-terminal" evidence="17">
    <location>
        <begin position="513"/>
        <end position="598"/>
    </location>
</feature>
<evidence type="ECO:0000256" key="14">
    <source>
        <dbReference type="RuleBase" id="RU000504"/>
    </source>
</evidence>
<dbReference type="InterPro" id="IPR036918">
    <property type="entry name" value="Pyrv_Knase_C_sf"/>
</dbReference>
<dbReference type="InterPro" id="IPR011037">
    <property type="entry name" value="Pyrv_Knase-like_insert_dom_sf"/>
</dbReference>
<evidence type="ECO:0000256" key="2">
    <source>
        <dbReference type="ARBA" id="ARBA00004997"/>
    </source>
</evidence>
<dbReference type="GO" id="GO:0004743">
    <property type="term" value="F:pyruvate kinase activity"/>
    <property type="evidence" value="ECO:0007669"/>
    <property type="project" value="UniProtKB-EC"/>
</dbReference>
<feature type="domain" description="Pyruvate kinase barrel" evidence="16">
    <location>
        <begin position="1213"/>
        <end position="1479"/>
    </location>
</feature>
<dbReference type="Pfam" id="PF00224">
    <property type="entry name" value="PK"/>
    <property type="match status" value="5"/>
</dbReference>
<evidence type="ECO:0000256" key="10">
    <source>
        <dbReference type="ARBA" id="ARBA00022842"/>
    </source>
</evidence>
<comment type="caution">
    <text evidence="18">The sequence shown here is derived from an EMBL/GenBank/DDBJ whole genome shotgun (WGS) entry which is preliminary data.</text>
</comment>
<evidence type="ECO:0000256" key="6">
    <source>
        <dbReference type="ARBA" id="ARBA00022723"/>
    </source>
</evidence>
<dbReference type="InterPro" id="IPR015806">
    <property type="entry name" value="Pyrv_Knase_insert_dom_sf"/>
</dbReference>
<comment type="pathway">
    <text evidence="2 14">Carbohydrate degradation; glycolysis; pyruvate from D-glyceraldehyde 3-phosphate: step 5/5.</text>
</comment>
<dbReference type="SUPFAM" id="SSF50800">
    <property type="entry name" value="PK beta-barrel domain-like"/>
    <property type="match status" value="3"/>
</dbReference>
<feature type="domain" description="Pyruvate kinase C-terminal" evidence="17">
    <location>
        <begin position="1046"/>
        <end position="1148"/>
    </location>
</feature>
<dbReference type="PRINTS" id="PR01050">
    <property type="entry name" value="PYRUVTKNASE"/>
</dbReference>
<evidence type="ECO:0000313" key="19">
    <source>
        <dbReference type="Proteomes" id="UP001190700"/>
    </source>
</evidence>
<keyword evidence="5 14" id="KW-0808">Transferase</keyword>
<dbReference type="InterPro" id="IPR001697">
    <property type="entry name" value="Pyr_Knase"/>
</dbReference>
<dbReference type="Gene3D" id="3.20.20.60">
    <property type="entry name" value="Phosphoenolpyruvate-binding domains"/>
    <property type="match status" value="5"/>
</dbReference>
<evidence type="ECO:0000256" key="7">
    <source>
        <dbReference type="ARBA" id="ARBA00022741"/>
    </source>
</evidence>
<dbReference type="GO" id="GO:0030955">
    <property type="term" value="F:potassium ion binding"/>
    <property type="evidence" value="ECO:0007669"/>
    <property type="project" value="InterPro"/>
</dbReference>
<dbReference type="InterPro" id="IPR015813">
    <property type="entry name" value="Pyrv/PenolPyrv_kinase-like_dom"/>
</dbReference>
<comment type="cofactor">
    <cofactor evidence="1">
        <name>K(+)</name>
        <dbReference type="ChEBI" id="CHEBI:29103"/>
    </cofactor>
</comment>
<evidence type="ECO:0000256" key="5">
    <source>
        <dbReference type="ARBA" id="ARBA00022679"/>
    </source>
</evidence>
<evidence type="ECO:0000256" key="13">
    <source>
        <dbReference type="ARBA" id="ARBA00048152"/>
    </source>
</evidence>
<evidence type="ECO:0000256" key="12">
    <source>
        <dbReference type="ARBA" id="ARBA00023317"/>
    </source>
</evidence>
<reference evidence="18 19" key="1">
    <citation type="journal article" date="2015" name="Genome Biol. Evol.">
        <title>Comparative Genomics of a Bacterivorous Green Alga Reveals Evolutionary Causalities and Consequences of Phago-Mixotrophic Mode of Nutrition.</title>
        <authorList>
            <person name="Burns J.A."/>
            <person name="Paasch A."/>
            <person name="Narechania A."/>
            <person name="Kim E."/>
        </authorList>
    </citation>
    <scope>NUCLEOTIDE SEQUENCE [LARGE SCALE GENOMIC DNA]</scope>
    <source>
        <strain evidence="18 19">PLY_AMNH</strain>
    </source>
</reference>
<dbReference type="GO" id="GO:0000287">
    <property type="term" value="F:magnesium ion binding"/>
    <property type="evidence" value="ECO:0007669"/>
    <property type="project" value="InterPro"/>
</dbReference>
<dbReference type="GO" id="GO:0005524">
    <property type="term" value="F:ATP binding"/>
    <property type="evidence" value="ECO:0007669"/>
    <property type="project" value="UniProtKB-KW"/>
</dbReference>
<dbReference type="InterPro" id="IPR040442">
    <property type="entry name" value="Pyrv_kinase-like_dom_sf"/>
</dbReference>
<feature type="region of interest" description="Disordered" evidence="15">
    <location>
        <begin position="1"/>
        <end position="56"/>
    </location>
</feature>
<keyword evidence="11 14" id="KW-0324">Glycolysis</keyword>
<keyword evidence="19" id="KW-1185">Reference proteome</keyword>
<evidence type="ECO:0000256" key="4">
    <source>
        <dbReference type="ARBA" id="ARBA00012142"/>
    </source>
</evidence>
<dbReference type="EMBL" id="LGRX02034638">
    <property type="protein sequence ID" value="KAK3237337.1"/>
    <property type="molecule type" value="Genomic_DNA"/>
</dbReference>
<keyword evidence="10 14" id="KW-0460">Magnesium</keyword>
<evidence type="ECO:0000256" key="1">
    <source>
        <dbReference type="ARBA" id="ARBA00001958"/>
    </source>
</evidence>
<protein>
    <recommendedName>
        <fullName evidence="4 14">Pyruvate kinase</fullName>
        <ecNumber evidence="4 14">2.7.1.40</ecNumber>
    </recommendedName>
</protein>
<dbReference type="SUPFAM" id="SSF51621">
    <property type="entry name" value="Phosphoenolpyruvate/pyruvate domain"/>
    <property type="match status" value="4"/>
</dbReference>
<keyword evidence="12" id="KW-0670">Pyruvate</keyword>
<feature type="domain" description="Pyruvate kinase barrel" evidence="16">
    <location>
        <begin position="119"/>
        <end position="452"/>
    </location>
</feature>
<dbReference type="EC" id="2.7.1.40" evidence="4 14"/>
<gene>
    <name evidence="18" type="ORF">CYMTET_52583</name>
</gene>
<feature type="compositionally biased region" description="Polar residues" evidence="15">
    <location>
        <begin position="43"/>
        <end position="56"/>
    </location>
</feature>
<feature type="domain" description="Pyruvate kinase barrel" evidence="16">
    <location>
        <begin position="666"/>
        <end position="1011"/>
    </location>
</feature>
<sequence>MGCGASKAAENEGASPEKYLSQSAEPSADKSAASASPDRAVSASPTAAHQLASRSPSRIVLQHEENVLNKKVKFDSEWQPEYRPHLIVPPSQNTVFAARRSTRLSDSLFSSAVPESLIKGKIMCTLGPACSEEGQMFELLSAGMNIARFQLSQGNHKSQQQLLDRFRSAVSSSGCAAATLLDTQGPEITVGRLDRHEPIYLETGDTMVVRGCGPEEFASFVGYRNEEETKVAVSYERLCQQIKPGDPMWFNDGQIKLEVKVIRNECELEAKVLNPRVLTEHSTVGLPSLRLDLPVLSPKDVADVQAFCSGDDAMDFLALSFTQSAEDVAEARRVLDAGGGKLVRIIAKIETALGLANFDAILRAADGIYVDRGDLGMNIPMEKVALATKMMVAKCNIAGKPSIVAGNILQSMGESKTPSHPEMSDVANLIIDGCETLMLDRETAYGLHPLRVVSELRNIIRTAALGIDFHAQMDFIRRHYVSQQENNHLTSLLCSVATSAVEYQDTGSSDGTTSMILVLTRTGAAADLVSMFHPPCTVLVASEDPRVLRQTTIRWAQHGWRPTQMEDLEGVISEACEYIVAKSFCKLASKLIVVSGVSSIFADDDCTVQTITVPGVQPGDRTDGADELSASYDASKSLTQPLLLPRFLSSTTLSDISQGTERLRARKTKLICTIGPRATTAQQICGMLDAGLDAAYFDFSIGAQSGYKRVLQLFREQCAKKAEAMRIEFGATCIPSWPTMMATRGTEVKTTKLQNHKRITLTVGQTIKMVVCDDDDLSFEGYQTEEETKIGLAYACLCGSVRPGDLITISRGNIVVKVTQILGRAEVHGVVTKASIKLGEKKPFNIPGNHVEKEVLSEKDLKDLKFCIENNMDALVVPFTQTDYDVRSVREALDAEGGHGVKIIASIDTIVGLQNLNSILLVADGIMCSRERLACEVHSEKIGLAQKMVAARCNIAGKLAICTGEMLDSMYDSPMMTAAEVCDVTNAVLDGFDACLLTQVTLVGEFPVDAISQASKVARFAELGVDYYGSTNFISNNTRKPMAGMEAICLAAVTATIDMDASLIIIFSDSIVPPRLIAKFRPQVTILVVTNKPQVAAHCRFVFGLVPMYMKEKVTDTADALPAAVMHAKVQGLVTGESLQVIVMSGRETAIMSGQGIADLRFAPQRVTLQGESVLLVDPLPSPEGSYQGDQIMTLAVLSANGSVLENPSARKRNTKILCQLGPKSRSKDAICELLDAGMDVACINLAIGSQAGWMQVMADWREILAARLPQSRHVATMMVTKGPEIKTTMLRGHKRISLTVGQTVTIVVCGDDDQSFEGFQTEEETKIGVAYGALAESVAPGSTILISNGSIAICVKEVAGAEVQGVVTLADMKLGEKKLCSLPGARIQMPVLTPQDKDSVLNFACTWNMDYLAVTFTQSGEDIKHVRALLQEAGCSMQVLAKIQNAEGLRNIDDILRHADGVIMARSALGVEIGAEKVGPLEQCKTQPVIPLPASCARRSTPAASSQAARSRAEPLAAECLSLIRTPRQTQERCAALQVPGAQKLIVTKCGIACKFVAVGDQMMETMLTKQKPTRAEMTDAANMVFDRCDGAMLVGETAHSTRAAETIRSLAAILVGAEEAMNKQQIFSFIRDFTPKPVGVVEAVVSGAVKTALDIEAFLIVIHSQDGSAAVLAAKYRPKVPVLVMTESEAIARQLSARFSLQAYLLPPGESYSAPGLKTAVAHAIANGICGGGGKMVLVSGRQGGAPPDQAPSVEVADMPDSVKAQPAKSLRVSALSITNKSWAAFRSQTLDVESHTAKTNLPCRKAKIVCTIGPQSGTEEVLGRLLDAGLNLARFNFSSGKAEQHRERLNRLRAVASSRGAHVATIFDTEGPEVVIGRLERHEPIYVEAGQKVILRACGGEEMRTFVGSKTDEATRIAVSYPQLSAHLTAGNVIWCNGHVDNLGIRVTSILDSCEVEGEALNSMLLAEGTTVSMPDITLDLPVLSPKDVADVQAFCSGDGAMDFLALSFTQSAEDVAEARRVLDAVEGGERVRIIAKIETALGLANFDAIMWAADGVMVDRGDLGMNIPMEKVALATKMMVAKCNIAGKFVICAAQMMEFMVEYSTPSCSEMTDVANAVLDGFDTVMLSAETAYGNYPEQTVRTMAALVRQAEVAMNFAATCAFIHEYSKPLSTCEAVALGVVNCAIDSKATLIICISDQGFMASLISKYRPPVPVLLVTSQAHIARQANAVFAQYPLLVPNLAEEFSTYLAKAVDIGVYSSGTVLAMYGRLEPDADSDPKYEILPPTECR</sequence>
<evidence type="ECO:0000256" key="3">
    <source>
        <dbReference type="ARBA" id="ARBA00008663"/>
    </source>
</evidence>
<dbReference type="Gene3D" id="2.40.33.10">
    <property type="entry name" value="PK beta-barrel domain-like"/>
    <property type="match status" value="4"/>
</dbReference>
<evidence type="ECO:0000259" key="17">
    <source>
        <dbReference type="Pfam" id="PF02887"/>
    </source>
</evidence>
<name>A0AAE0ERH5_9CHLO</name>
<comment type="catalytic activity">
    <reaction evidence="13 14">
        <text>pyruvate + ATP = phosphoenolpyruvate + ADP + H(+)</text>
        <dbReference type="Rhea" id="RHEA:18157"/>
        <dbReference type="ChEBI" id="CHEBI:15361"/>
        <dbReference type="ChEBI" id="CHEBI:15378"/>
        <dbReference type="ChEBI" id="CHEBI:30616"/>
        <dbReference type="ChEBI" id="CHEBI:58702"/>
        <dbReference type="ChEBI" id="CHEBI:456216"/>
        <dbReference type="EC" id="2.7.1.40"/>
    </reaction>
</comment>
<feature type="domain" description="Pyruvate kinase barrel" evidence="16">
    <location>
        <begin position="1537"/>
        <end position="1605"/>
    </location>
</feature>
<evidence type="ECO:0000256" key="11">
    <source>
        <dbReference type="ARBA" id="ARBA00023152"/>
    </source>
</evidence>
<keyword evidence="8 14" id="KW-0418">Kinase</keyword>
<dbReference type="NCBIfam" id="TIGR01064">
    <property type="entry name" value="pyruv_kin"/>
    <property type="match status" value="2"/>
</dbReference>
<keyword evidence="9" id="KW-0067">ATP-binding</keyword>
<dbReference type="Gene3D" id="3.40.1380.20">
    <property type="entry name" value="Pyruvate kinase, C-terminal domain"/>
    <property type="match status" value="4"/>
</dbReference>
<organism evidence="18 19">
    <name type="scientific">Cymbomonas tetramitiformis</name>
    <dbReference type="NCBI Taxonomy" id="36881"/>
    <lineage>
        <taxon>Eukaryota</taxon>
        <taxon>Viridiplantae</taxon>
        <taxon>Chlorophyta</taxon>
        <taxon>Pyramimonadophyceae</taxon>
        <taxon>Pyramimonadales</taxon>
        <taxon>Pyramimonadaceae</taxon>
        <taxon>Cymbomonas</taxon>
    </lineage>
</organism>
<dbReference type="GO" id="GO:0016301">
    <property type="term" value="F:kinase activity"/>
    <property type="evidence" value="ECO:0007669"/>
    <property type="project" value="UniProtKB-KW"/>
</dbReference>
<feature type="domain" description="Pyruvate kinase C-terminal" evidence="17">
    <location>
        <begin position="2179"/>
        <end position="2262"/>
    </location>
</feature>
<keyword evidence="7" id="KW-0547">Nucleotide-binding</keyword>
<evidence type="ECO:0000256" key="8">
    <source>
        <dbReference type="ARBA" id="ARBA00022777"/>
    </source>
</evidence>